<evidence type="ECO:0000256" key="1">
    <source>
        <dbReference type="SAM" id="MobiDB-lite"/>
    </source>
</evidence>
<dbReference type="EMBL" id="IAAA01015439">
    <property type="protein sequence ID" value="LAA05294.1"/>
    <property type="molecule type" value="mRNA"/>
</dbReference>
<protein>
    <submittedName>
        <fullName evidence="2">Uncharacterized protein</fullName>
    </submittedName>
</protein>
<dbReference type="EMBL" id="IAAA01015440">
    <property type="protein sequence ID" value="LAA05297.1"/>
    <property type="molecule type" value="mRNA"/>
</dbReference>
<reference evidence="2" key="1">
    <citation type="journal article" date="2016" name="Mol. Ecol. Resour.">
        <title>Evaluation of the impact of RNA preservation methods of spiders for de novo transcriptome assembly.</title>
        <authorList>
            <person name="Kono N."/>
            <person name="Nakamura H."/>
            <person name="Ito Y."/>
            <person name="Tomita M."/>
            <person name="Arakawa K."/>
        </authorList>
    </citation>
    <scope>NUCLEOTIDE SEQUENCE</scope>
    <source>
        <tissue evidence="2">Whole body</tissue>
    </source>
</reference>
<dbReference type="OrthoDB" id="6432646at2759"/>
<proteinExistence type="evidence at transcript level"/>
<dbReference type="EMBL" id="IAAA01015438">
    <property type="protein sequence ID" value="LAA05289.1"/>
    <property type="molecule type" value="mRNA"/>
</dbReference>
<name>A0A2L2YAY0_PARTP</name>
<evidence type="ECO:0000313" key="2">
    <source>
        <dbReference type="EMBL" id="LAA05294.1"/>
    </source>
</evidence>
<accession>A0A2L2YAY0</accession>
<organism evidence="2">
    <name type="scientific">Parasteatoda tepidariorum</name>
    <name type="common">Common house spider</name>
    <name type="synonym">Achaearanea tepidariorum</name>
    <dbReference type="NCBI Taxonomy" id="114398"/>
    <lineage>
        <taxon>Eukaryota</taxon>
        <taxon>Metazoa</taxon>
        <taxon>Ecdysozoa</taxon>
        <taxon>Arthropoda</taxon>
        <taxon>Chelicerata</taxon>
        <taxon>Arachnida</taxon>
        <taxon>Araneae</taxon>
        <taxon>Araneomorphae</taxon>
        <taxon>Entelegynae</taxon>
        <taxon>Araneoidea</taxon>
        <taxon>Theridiidae</taxon>
        <taxon>Parasteatoda</taxon>
    </lineage>
</organism>
<sequence>MGRKGSILVPFLVEGLEEEKYGRYLTRNIDNIIQIILPRKTKNLSSDSMKILKDWNLKKGRKFKDQNDYTKAKQGMLAALRRSDYLERISSLKPKLCYKILDKNEIQEKKRKLKGKKRSASVDELESPSSVDSGFYNSVESPKTDQSHEMDVEYVSNHDILDYDSGNESQFCDEVASSPGQSIFACNECSNNRNILDAIRHDHDAYFSNAVQNKDAAILSVDQVSSDLDKLALNQIEPLELTDSQYEELRDQVSFDELTFSDIHFMKEDDVAQVYSIRVLKLNSEHSLGETSFLVCEPADTVIHLNKSVYDSIPLDCETSQRLQPHEVLEVRQDEDIILFLFSDLDMIVLSTDVSERLKLSQIAEVKRLDKHVLFFLNPQKCVGSN</sequence>
<feature type="compositionally biased region" description="Polar residues" evidence="1">
    <location>
        <begin position="127"/>
        <end position="141"/>
    </location>
</feature>
<feature type="region of interest" description="Disordered" evidence="1">
    <location>
        <begin position="111"/>
        <end position="148"/>
    </location>
</feature>
<dbReference type="AlphaFoldDB" id="A0A2L2YAY0"/>